<accession>A0A9P7YR28</accession>
<proteinExistence type="predicted"/>
<evidence type="ECO:0000256" key="1">
    <source>
        <dbReference type="ARBA" id="ARBA00022737"/>
    </source>
</evidence>
<evidence type="ECO:0000313" key="3">
    <source>
        <dbReference type="EMBL" id="KAG9238399.1"/>
    </source>
</evidence>
<keyword evidence="4" id="KW-1185">Reference proteome</keyword>
<dbReference type="InterPro" id="IPR011990">
    <property type="entry name" value="TPR-like_helical_dom_sf"/>
</dbReference>
<organism evidence="3 4">
    <name type="scientific">Amylocarpus encephaloides</name>
    <dbReference type="NCBI Taxonomy" id="45428"/>
    <lineage>
        <taxon>Eukaryota</taxon>
        <taxon>Fungi</taxon>
        <taxon>Dikarya</taxon>
        <taxon>Ascomycota</taxon>
        <taxon>Pezizomycotina</taxon>
        <taxon>Leotiomycetes</taxon>
        <taxon>Helotiales</taxon>
        <taxon>Helotiales incertae sedis</taxon>
        <taxon>Amylocarpus</taxon>
    </lineage>
</organism>
<evidence type="ECO:0000256" key="2">
    <source>
        <dbReference type="PROSITE-ProRule" id="PRU00708"/>
    </source>
</evidence>
<dbReference type="NCBIfam" id="TIGR00756">
    <property type="entry name" value="PPR"/>
    <property type="match status" value="1"/>
</dbReference>
<dbReference type="PANTHER" id="PTHR47942">
    <property type="entry name" value="TETRATRICOPEPTIDE REPEAT (TPR)-LIKE SUPERFAMILY PROTEIN-RELATED"/>
    <property type="match status" value="1"/>
</dbReference>
<dbReference type="InterPro" id="IPR002885">
    <property type="entry name" value="PPR_rpt"/>
</dbReference>
<reference evidence="3" key="1">
    <citation type="journal article" date="2021" name="IMA Fungus">
        <title>Genomic characterization of three marine fungi, including Emericellopsis atlantica sp. nov. with signatures of a generalist lifestyle and marine biomass degradation.</title>
        <authorList>
            <person name="Hagestad O.C."/>
            <person name="Hou L."/>
            <person name="Andersen J.H."/>
            <person name="Hansen E.H."/>
            <person name="Altermark B."/>
            <person name="Li C."/>
            <person name="Kuhnert E."/>
            <person name="Cox R.J."/>
            <person name="Crous P.W."/>
            <person name="Spatafora J.W."/>
            <person name="Lail K."/>
            <person name="Amirebrahimi M."/>
            <person name="Lipzen A."/>
            <person name="Pangilinan J."/>
            <person name="Andreopoulos W."/>
            <person name="Hayes R.D."/>
            <person name="Ng V."/>
            <person name="Grigoriev I.V."/>
            <person name="Jackson S.A."/>
            <person name="Sutton T.D.S."/>
            <person name="Dobson A.D.W."/>
            <person name="Rama T."/>
        </authorList>
    </citation>
    <scope>NUCLEOTIDE SEQUENCE</scope>
    <source>
        <strain evidence="3">TRa018bII</strain>
    </source>
</reference>
<sequence length="609" mass="70071">MSTFCSSPSSTSSLVSKVAHRQVLSFLYPLESVQATRLRKHEKRARIPSAMVNSSNPTLESWFIKSLASASSCHKHSPKVLTKNTFFSSQRPEISDNRRRLQHIAYLRQQFTNALDYRDVGYIEKEPNRTKEELLDLVDDYDGGSLTDSLPLVDGPTLYQPSDGPNLTISDKVEDEWPPPNYTWPADAETKIILASLRKLMRSEVVDPEELYQKYREIPKPRATYLDPTTRHQFLRFLYTIERKDERSMLRYLSVVDDLKNSAIPLTSMEWNSAISFVARYVGRSTEAEVEAALHMWREMEQVAGVKATSTTFNILFDVSCKAGKFSLAEMIYQEMETRGLPYDRYHHVSLIHYYGLQRNGDGARAAYKALVEAGEIIDTIVLNAMMSALVTSCEANAAENIYERMKAMYSEQEVPRVSPRHYLQKRAITRTLKRIAIQAKGNPEHLSRHQKKTIIAPDIHTYRILINYFAIQAGELSKTAKLLDEMKHYHIPVHGALFLTLFKGFAIHGGIRYTEWTDKRLEKVWKSYMTALKSNSSDLHISRWMAMWVVKAFAKCSGKDRTMEVWDQIKEKWEPDDLETAFVMEQLATIIDAAEARDRRRDDWLLGV</sequence>
<dbReference type="PANTHER" id="PTHR47942:SF78">
    <property type="entry name" value="PENTATRICOPEPTIDE REPEAT PROTEIN (AFU_ORTHOLOGUE AFUA_4G07240)"/>
    <property type="match status" value="1"/>
</dbReference>
<dbReference type="AlphaFoldDB" id="A0A9P7YR28"/>
<protein>
    <submittedName>
        <fullName evidence="3">Pentatricopeptide repeat-containing protein-like protein</fullName>
    </submittedName>
</protein>
<gene>
    <name evidence="3" type="ORF">BJ875DRAFT_451046</name>
</gene>
<comment type="caution">
    <text evidence="3">The sequence shown here is derived from an EMBL/GenBank/DDBJ whole genome shotgun (WGS) entry which is preliminary data.</text>
</comment>
<dbReference type="EMBL" id="MU251370">
    <property type="protein sequence ID" value="KAG9238399.1"/>
    <property type="molecule type" value="Genomic_DNA"/>
</dbReference>
<feature type="repeat" description="PPR" evidence="2">
    <location>
        <begin position="459"/>
        <end position="494"/>
    </location>
</feature>
<evidence type="ECO:0000313" key="4">
    <source>
        <dbReference type="Proteomes" id="UP000824998"/>
    </source>
</evidence>
<dbReference type="Proteomes" id="UP000824998">
    <property type="component" value="Unassembled WGS sequence"/>
</dbReference>
<feature type="repeat" description="PPR" evidence="2">
    <location>
        <begin position="309"/>
        <end position="343"/>
    </location>
</feature>
<keyword evidence="1" id="KW-0677">Repeat</keyword>
<dbReference type="OrthoDB" id="1908178at2759"/>
<name>A0A9P7YR28_9HELO</name>
<dbReference type="Pfam" id="PF01535">
    <property type="entry name" value="PPR"/>
    <property type="match status" value="1"/>
</dbReference>
<dbReference type="Gene3D" id="1.25.40.10">
    <property type="entry name" value="Tetratricopeptide repeat domain"/>
    <property type="match status" value="2"/>
</dbReference>
<dbReference type="PROSITE" id="PS51375">
    <property type="entry name" value="PPR"/>
    <property type="match status" value="2"/>
</dbReference>
<dbReference type="InterPro" id="IPR051222">
    <property type="entry name" value="PPR/CCM1_RNA-binding"/>
</dbReference>